<feature type="region of interest" description="Disordered" evidence="7">
    <location>
        <begin position="1256"/>
        <end position="1278"/>
    </location>
</feature>
<feature type="region of interest" description="Disordered" evidence="7">
    <location>
        <begin position="1"/>
        <end position="23"/>
    </location>
</feature>
<feature type="domain" description="PAS" evidence="9">
    <location>
        <begin position="1207"/>
        <end position="1246"/>
    </location>
</feature>
<dbReference type="Proteomes" id="UP000006906">
    <property type="component" value="Chromosome 9"/>
</dbReference>
<feature type="compositionally biased region" description="Polar residues" evidence="7">
    <location>
        <begin position="1743"/>
        <end position="1757"/>
    </location>
</feature>
<dbReference type="Pfam" id="PF25474">
    <property type="entry name" value="TPR_TmcB"/>
    <property type="match status" value="1"/>
</dbReference>
<dbReference type="InterPro" id="IPR057352">
    <property type="entry name" value="TPR_TmcB/C"/>
</dbReference>
<feature type="transmembrane region" description="Helical" evidence="8">
    <location>
        <begin position="68"/>
        <end position="88"/>
    </location>
</feature>
<feature type="compositionally biased region" description="Polar residues" evidence="7">
    <location>
        <begin position="1"/>
        <end position="10"/>
    </location>
</feature>
<dbReference type="PaxDb" id="3055-EDP02607"/>
<feature type="region of interest" description="Disordered" evidence="7">
    <location>
        <begin position="2491"/>
        <end position="2511"/>
    </location>
</feature>
<feature type="transmembrane region" description="Helical" evidence="8">
    <location>
        <begin position="2835"/>
        <end position="2851"/>
    </location>
</feature>
<feature type="compositionally biased region" description="Acidic residues" evidence="7">
    <location>
        <begin position="2397"/>
        <end position="2406"/>
    </location>
</feature>
<dbReference type="ExpressionAtlas" id="A0A2K3DD45">
    <property type="expression patterns" value="baseline"/>
</dbReference>
<dbReference type="EMBL" id="CM008970">
    <property type="protein sequence ID" value="PNW78448.1"/>
    <property type="molecule type" value="Genomic_DNA"/>
</dbReference>
<feature type="region of interest" description="Disordered" evidence="7">
    <location>
        <begin position="2287"/>
        <end position="2309"/>
    </location>
</feature>
<dbReference type="SMART" id="SM00091">
    <property type="entry name" value="PAS"/>
    <property type="match status" value="3"/>
</dbReference>
<feature type="compositionally biased region" description="Basic and acidic residues" evidence="7">
    <location>
        <begin position="2450"/>
        <end position="2459"/>
    </location>
</feature>
<keyword evidence="11" id="KW-1185">Reference proteome</keyword>
<feature type="compositionally biased region" description="Low complexity" evidence="7">
    <location>
        <begin position="1489"/>
        <end position="1505"/>
    </location>
</feature>
<feature type="region of interest" description="Disordered" evidence="7">
    <location>
        <begin position="2879"/>
        <end position="2900"/>
    </location>
</feature>
<dbReference type="InterPro" id="IPR052994">
    <property type="entry name" value="Tiny_macrocysts_regulators"/>
</dbReference>
<feature type="region of interest" description="Disordered" evidence="7">
    <location>
        <begin position="1584"/>
        <end position="1794"/>
    </location>
</feature>
<feature type="transmembrane region" description="Helical" evidence="8">
    <location>
        <begin position="3278"/>
        <end position="3300"/>
    </location>
</feature>
<dbReference type="SUPFAM" id="SSF55785">
    <property type="entry name" value="PYP-like sensor domain (PAS domain)"/>
    <property type="match status" value="1"/>
</dbReference>
<reference evidence="10 11" key="1">
    <citation type="journal article" date="2007" name="Science">
        <title>The Chlamydomonas genome reveals the evolution of key animal and plant functions.</title>
        <authorList>
            <person name="Merchant S.S."/>
            <person name="Prochnik S.E."/>
            <person name="Vallon O."/>
            <person name="Harris E.H."/>
            <person name="Karpowicz S.J."/>
            <person name="Witman G.B."/>
            <person name="Terry A."/>
            <person name="Salamov A."/>
            <person name="Fritz-Laylin L.K."/>
            <person name="Marechal-Drouard L."/>
            <person name="Marshall W.F."/>
            <person name="Qu L.H."/>
            <person name="Nelson D.R."/>
            <person name="Sanderfoot A.A."/>
            <person name="Spalding M.H."/>
            <person name="Kapitonov V.V."/>
            <person name="Ren Q."/>
            <person name="Ferris P."/>
            <person name="Lindquist E."/>
            <person name="Shapiro H."/>
            <person name="Lucas S.M."/>
            <person name="Grimwood J."/>
            <person name="Schmutz J."/>
            <person name="Cardol P."/>
            <person name="Cerutti H."/>
            <person name="Chanfreau G."/>
            <person name="Chen C.L."/>
            <person name="Cognat V."/>
            <person name="Croft M.T."/>
            <person name="Dent R."/>
            <person name="Dutcher S."/>
            <person name="Fernandez E."/>
            <person name="Fukuzawa H."/>
            <person name="Gonzalez-Ballester D."/>
            <person name="Gonzalez-Halphen D."/>
            <person name="Hallmann A."/>
            <person name="Hanikenne M."/>
            <person name="Hippler M."/>
            <person name="Inwood W."/>
            <person name="Jabbari K."/>
            <person name="Kalanon M."/>
            <person name="Kuras R."/>
            <person name="Lefebvre P.A."/>
            <person name="Lemaire S.D."/>
            <person name="Lobanov A.V."/>
            <person name="Lohr M."/>
            <person name="Manuell A."/>
            <person name="Meier I."/>
            <person name="Mets L."/>
            <person name="Mittag M."/>
            <person name="Mittelmeier T."/>
            <person name="Moroney J.V."/>
            <person name="Moseley J."/>
            <person name="Napoli C."/>
            <person name="Nedelcu A.M."/>
            <person name="Niyogi K."/>
            <person name="Novoselov S.V."/>
            <person name="Paulsen I.T."/>
            <person name="Pazour G."/>
            <person name="Purton S."/>
            <person name="Ral J.P."/>
            <person name="Riano-Pachon D.M."/>
            <person name="Riekhof W."/>
            <person name="Rymarquis L."/>
            <person name="Schroda M."/>
            <person name="Stern D."/>
            <person name="Umen J."/>
            <person name="Willows R."/>
            <person name="Wilson N."/>
            <person name="Zimmer S.L."/>
            <person name="Allmer J."/>
            <person name="Balk J."/>
            <person name="Bisova K."/>
            <person name="Chen C.J."/>
            <person name="Elias M."/>
            <person name="Gendler K."/>
            <person name="Hauser C."/>
            <person name="Lamb M.R."/>
            <person name="Ledford H."/>
            <person name="Long J.C."/>
            <person name="Minagawa J."/>
            <person name="Page M.D."/>
            <person name="Pan J."/>
            <person name="Pootakham W."/>
            <person name="Roje S."/>
            <person name="Rose A."/>
            <person name="Stahlberg E."/>
            <person name="Terauchi A.M."/>
            <person name="Yang P."/>
            <person name="Ball S."/>
            <person name="Bowler C."/>
            <person name="Dieckmann C.L."/>
            <person name="Gladyshev V.N."/>
            <person name="Green P."/>
            <person name="Jorgensen R."/>
            <person name="Mayfield S."/>
            <person name="Mueller-Roeber B."/>
            <person name="Rajamani S."/>
            <person name="Sayre R.T."/>
            <person name="Brokstein P."/>
            <person name="Dubchak I."/>
            <person name="Goodstein D."/>
            <person name="Hornick L."/>
            <person name="Huang Y.W."/>
            <person name="Jhaveri J."/>
            <person name="Luo Y."/>
            <person name="Martinez D."/>
            <person name="Ngau W.C."/>
            <person name="Otillar B."/>
            <person name="Poliakov A."/>
            <person name="Porter A."/>
            <person name="Szajkowski L."/>
            <person name="Werner G."/>
            <person name="Zhou K."/>
            <person name="Grigoriev I.V."/>
            <person name="Rokhsar D.S."/>
            <person name="Grossman A.R."/>
        </authorList>
    </citation>
    <scope>NUCLEOTIDE SEQUENCE [LARGE SCALE GENOMIC DNA]</scope>
    <source>
        <strain evidence="11">CC-503</strain>
    </source>
</reference>
<keyword evidence="3" id="KW-0808">Transferase</keyword>
<feature type="region of interest" description="Disordered" evidence="7">
    <location>
        <begin position="1296"/>
        <end position="1316"/>
    </location>
</feature>
<evidence type="ECO:0000256" key="2">
    <source>
        <dbReference type="ARBA" id="ARBA00022606"/>
    </source>
</evidence>
<dbReference type="OrthoDB" id="545912at2759"/>
<keyword evidence="2" id="KW-0716">Sensory transduction</keyword>
<keyword evidence="1" id="KW-0600">Photoreceptor protein</keyword>
<dbReference type="GO" id="GO:0005524">
    <property type="term" value="F:ATP binding"/>
    <property type="evidence" value="ECO:0007669"/>
    <property type="project" value="UniProtKB-KW"/>
</dbReference>
<proteinExistence type="predicted"/>
<dbReference type="Gene3D" id="3.30.450.20">
    <property type="entry name" value="PAS domain"/>
    <property type="match status" value="1"/>
</dbReference>
<name>A0A2K3DD45_CHLRE</name>
<dbReference type="PROSITE" id="PS50112">
    <property type="entry name" value="PAS"/>
    <property type="match status" value="1"/>
</dbReference>
<evidence type="ECO:0000256" key="6">
    <source>
        <dbReference type="ARBA" id="ARBA00022840"/>
    </source>
</evidence>
<feature type="transmembrane region" description="Helical" evidence="8">
    <location>
        <begin position="2798"/>
        <end position="2823"/>
    </location>
</feature>
<feature type="transmembrane region" description="Helical" evidence="8">
    <location>
        <begin position="2546"/>
        <end position="2566"/>
    </location>
</feature>
<accession>A0A2K3DD45</accession>
<feature type="transmembrane region" description="Helical" evidence="8">
    <location>
        <begin position="346"/>
        <end position="367"/>
    </location>
</feature>
<dbReference type="KEGG" id="cre:CHLRE_09g397000v5"/>
<keyword evidence="8" id="KW-1133">Transmembrane helix</keyword>
<evidence type="ECO:0000256" key="1">
    <source>
        <dbReference type="ARBA" id="ARBA00022543"/>
    </source>
</evidence>
<keyword evidence="4" id="KW-0547">Nucleotide-binding</keyword>
<feature type="transmembrane region" description="Helical" evidence="8">
    <location>
        <begin position="116"/>
        <end position="136"/>
    </location>
</feature>
<dbReference type="RefSeq" id="XP_042920884.1">
    <property type="nucleotide sequence ID" value="XM_043065826.1"/>
</dbReference>
<feature type="region of interest" description="Disordered" evidence="7">
    <location>
        <begin position="2060"/>
        <end position="2081"/>
    </location>
</feature>
<feature type="transmembrane region" description="Helical" evidence="8">
    <location>
        <begin position="210"/>
        <end position="233"/>
    </location>
</feature>
<dbReference type="InterPro" id="IPR000014">
    <property type="entry name" value="PAS"/>
</dbReference>
<feature type="compositionally biased region" description="Low complexity" evidence="7">
    <location>
        <begin position="11"/>
        <end position="23"/>
    </location>
</feature>
<feature type="region of interest" description="Disordered" evidence="7">
    <location>
        <begin position="922"/>
        <end position="960"/>
    </location>
</feature>
<feature type="compositionally biased region" description="Low complexity" evidence="7">
    <location>
        <begin position="1861"/>
        <end position="1884"/>
    </location>
</feature>
<dbReference type="PANTHER" id="PTHR31600:SF2">
    <property type="entry name" value="GAMETE ENRICHED GENE 10 PROTEIN-RELATED"/>
    <property type="match status" value="1"/>
</dbReference>
<evidence type="ECO:0000259" key="9">
    <source>
        <dbReference type="PROSITE" id="PS50112"/>
    </source>
</evidence>
<feature type="region of interest" description="Disordered" evidence="7">
    <location>
        <begin position="1481"/>
        <end position="1531"/>
    </location>
</feature>
<feature type="compositionally biased region" description="Gly residues" evidence="7">
    <location>
        <begin position="2495"/>
        <end position="2504"/>
    </location>
</feature>
<dbReference type="Gramene" id="PNW78448">
    <property type="protein sequence ID" value="PNW78448"/>
    <property type="gene ID" value="CHLRE_09g397000v5"/>
</dbReference>
<feature type="region of interest" description="Disordered" evidence="7">
    <location>
        <begin position="1854"/>
        <end position="1884"/>
    </location>
</feature>
<evidence type="ECO:0000256" key="8">
    <source>
        <dbReference type="SAM" id="Phobius"/>
    </source>
</evidence>
<dbReference type="InParanoid" id="A0A2K3DD45"/>
<sequence length="3424" mass="359239">MPDSASVSSIGTSFGGSAAQSSGARGLIHEPAGAGQDEGFEESSSLQQGVFGVLYTVSKEHKATLRFAVLRLVLDFWQLWLLVVNPAYGFDINVDSKLWKAMSLVQLDWIFADRGYTFFLIVLYMLLALLAFNVLLSMWVAYQFSNNRFDQVWPIAFLRWFGLIFFQVLDIATLTLLLGTLDCHYMGGPPQLRYYNALFPEVYCWSMPHLVHVAVSVVGLLVFEVMASAMVLSQMDLNPLSRQPLAIMHSSTEGLCFGLKSIAAIAAVMLAGDVRWLAVLYLAVFAALLYLQLKWVPATYAVVNYARCATYGCVLYCSALLCVLAFMTPSARQPERRKEFQHQVTLALWIGMGPAALAGMAACWARLHYFCVVVAERFRTATPGLPSKYICKFEDAREVGVALRACRDWIPGDEDTLKPEAMALGEVIVKAGIMQLPSNPRMTLLYSSFLIDVQGSYQSGYTQLQAAKQQSPGLLDRFAIFSREQEHTQKASGVNGAGDGVVDLVSYVEFQRSHRLVTRAHKEALLAMRAFWSLLLHSRVSFMRLTHAINRIEVSIRSAERAYQSVLTRHGHNARLVRLYGRFLESVKFDPWAAAKWFTEADRLEEREEHAKEAMQLGGALVALGATAGGGGAMAVDGLAALFINSQGIIQVATPEVHALLGYAKGELKDRDVACIMPPPFGDRHNAYLRNYIQTGVSHVLDRTTDFVALTKTRSVAPIRLRISKMSGLSEDSVFMGVMEPLPPQPGVVRAWVMGNGGGTAGATGNTLIAAEEGFYDWLGYGPGELLGQPLSALVNDAPTVDVVIKDLQQALLTPPIATKATATAAAAVAAGRSRRRTMDPSGAGLQHAAGTTVQHGQPTGGDPNSAGIVRLGSSSGLGEDGGGDGHIIGGGGGKAGTPTQLVGGFNLAALLLARDTYGNAGGNTNESRDGPDHSAAGFGSRHIDVDRGERRDAPKQPTATLPLLEWRHKYSGSIPLTTILTADAFGSVRYVVISLHTDPNANGAGASMAGKAMPPTGIDEQSATGFALSGSAITSRRPPPTHGGQGALDSRPQLLRSPAVFSELMLVADGKGRLLHVTAAMAAALGRSVESVRNAGLAALMPEPYGLIHRPWMHLLAVPPGKSWGDNVAATAISHGAPHPPPYSCRSGVTLSLCGYDESEGPVDVPFRMRVQQRLSSTPKGPGRVHVMAFERRTRNQAMAERRMRLTVDLSGTITAADPAPASLFGVDPRQMVGRSLADLVDVFQLAAQVQDQQEQERRELTQGQQLGADRRKDTGSGTLEQQEALVKLLASAPAVEGRTASSQPGSMRRTGTLARADSSVVDLTRLDSSGSVVAQDAAASGVAAAQLHPSSVAADSPLAVAGDDPDKLLTLLMLELSKRGSSAEGMSWRVGVSLPADDSADAELQRLRAALGDKHVAAAAAALGAKVVPAVMVVRMVRRPHATAPAASSTAYPTRMPGGGSAYPSGGGLRSGASLAIAAPQGGGAGFQPQQPYQPQQPLVHPPAQQHSGEARYASPASMEEQQAHQQQHVDRLLNRFAYTVLGTAYNGGDGSDAGLVPGSSSSSGQVVAEATDGRIAYAAYGAHEGLPPPPGAPLPPAPPHAPSVEASTAAVPNPGHRSAEHLSGPSPGGEQSDSSSPADGHSSPVRSSRGTVLLPPVEGTAEAAVLSKRHSQSASLKAQPQASPYMQSRPQPRKQQPRPVKDCSGNSMNPEASTQDHSQRSPHASPPPQPPQDQPAPQHLSTIYPSVDESQQHLQKPPAQPFGAQRHASQQTQEEAPGQQPGASLPLRSMRCATPMPSPQPLAAAGHHVHAHVQPVQPYLPPSQQPPYPHISAAPPAATARYMPSLRYTHHPEPVWSPQQQRPYHQQPWQPAPQTQQAPALDAAALAPSLRLEVELWRADLLGGVLELDARGRVARVDPHDSLGRAGLILGSPSGGLLNANIATLLPLPPAGAAAFLTMPQPAADTIGSRSAPVLRGALKHRSGDAGRSGVVGPPLVLTARHAGDCCEVQLRLQAVRRTGVDGGMYIVLRPHRPTPVQPGFVRWLAAGDAAGLVPKTMLPPIRGDPAGSGSGSAGGEGGGTVIPGALATSTGPVAAVAAVPLAPAAFASTPATSTGMHRGGSSKAIPARSSSRALAARVAAAAAIGVDGADGTSSVSPRTIAALKPGTSAGITSEVLLALSAAAAAAVDTARPFTAAAAVSAAEPLALSPRARPASSMPRPNLTAAATQTTVYAAAAHGADASATSPGGGQEPPPAAWPGGVAASPAVVAATAAAVATLLKDTAPLPSPQRQQPSHHAHRSERRWPLPVLANGDVSAEAASAQRRHDLLARSRRGSQLSRVESWVLSSIGIDPEAQKHAAVVSPSSSRDLPGAVPAAPGSAASADAAGRPAAQEDSDLQDDQDVGGTTGGLLEDSSSSSSGLSDDQHRHVDADPYAEDNVILDKLEDMGGKAHGGGDGKAALGSPQPAEDGAGATQLREDALLDSALHSNQGRGGRGGSGSEVGSDASGVGTAFGAGKRFKRLYRLLMGPPSQAHSSRLWRRLLAVVGAILVIHTITFAVMVSRLNLQLNDIRELNDVGAAAARMHDIAINARTLATLYATHTDAVRAGNAAGINASSYNFTPAAGIQVFGEDLAIASRRVLAQQMEEMTLELKELQQDIFLGKRKSLRMPIGFGFRDIWELPRLPVVDFYNRNDNITGQLFSAAGYSSNGSLILEPELIRETVPMGLWRASNLFVAAALELAETAEAYVAAGVDFSALASYNFVVYNGMDVLWPAYQDSIDAVVQITISNGRAVYSLMLIILAIEGVLIGVGAAAIVWYEAQQFTSYHYKLYTVFVLVPMALARGLANMSIELEPDHDDDDALLDANIMEAAVTEGRGADGGGAGDGDGSLGRHEADDLGMGGGVGAVFLPEALAGQGLGGDGSGAPTPAKPRTLRIQSAARLMEPPRPSVDLGRGYERKAAYASSSGGASDAEAVAAAAAAAVGARETGGNGPRGGGGTVFRPSAMSFTALRGMSRFLSFGGASIKVQPVGARAAKPPRRKLVASRRLAILLVLPFLAWSLVLVSIDLSVFATLNGNDGPIASLGILHTTISRLDRTLYYALDLAASSGNATAAAASHEALSLEILEAQVEYDVLLHGREALGWAPRNFTHRPHLDQETRGIVWSGHTVTNILYGEGQCLCFDPVECQPLTSPYYQLTSNGLHLLVMSLLKSGHSLLAQTAGGGSAAAGLNATEFRFIWTTLQKDGEEGMYRLINIYLKEVQRAYEAAETKQIILFVLAVVWAVAFVWLQLRPFLRRARLEMRRIAELLSQLPPELEVEALMTRLVMSCSAKGSRLAPGAAAGAGAKKPVGMGGSGDATGGVATVADIAEAGPGVVGGGRRGSQLNLMNGGATWAGVNLNRGNASMKGGVGKWQVSKDW</sequence>
<feature type="compositionally biased region" description="Pro residues" evidence="7">
    <location>
        <begin position="1727"/>
        <end position="1737"/>
    </location>
</feature>
<keyword evidence="8" id="KW-0472">Membrane</keyword>
<keyword evidence="1" id="KW-0157">Chromophore</keyword>
<feature type="region of interest" description="Disordered" evidence="7">
    <location>
        <begin position="2450"/>
        <end position="2476"/>
    </location>
</feature>
<evidence type="ECO:0000256" key="3">
    <source>
        <dbReference type="ARBA" id="ARBA00022679"/>
    </source>
</evidence>
<feature type="compositionally biased region" description="Low complexity" evidence="7">
    <location>
        <begin position="2374"/>
        <end position="2394"/>
    </location>
</feature>
<feature type="region of interest" description="Disordered" evidence="7">
    <location>
        <begin position="2363"/>
        <end position="2432"/>
    </location>
</feature>
<dbReference type="GO" id="GO:0009881">
    <property type="term" value="F:photoreceptor activity"/>
    <property type="evidence" value="ECO:0007669"/>
    <property type="project" value="UniProtKB-KW"/>
</dbReference>
<evidence type="ECO:0000256" key="4">
    <source>
        <dbReference type="ARBA" id="ARBA00022741"/>
    </source>
</evidence>
<keyword evidence="5" id="KW-0418">Kinase</keyword>
<feature type="compositionally biased region" description="Basic and acidic residues" evidence="7">
    <location>
        <begin position="942"/>
        <end position="955"/>
    </location>
</feature>
<dbReference type="GO" id="GO:0016301">
    <property type="term" value="F:kinase activity"/>
    <property type="evidence" value="ECO:0007669"/>
    <property type="project" value="UniProtKB-KW"/>
</dbReference>
<dbReference type="GeneID" id="5720177"/>
<feature type="compositionally biased region" description="Gly residues" evidence="7">
    <location>
        <begin position="2883"/>
        <end position="2894"/>
    </location>
</feature>
<dbReference type="FunFam" id="3.30.450.20:FF:000060">
    <property type="entry name" value="Sensor protein FixL"/>
    <property type="match status" value="1"/>
</dbReference>
<feature type="compositionally biased region" description="Pro residues" evidence="7">
    <location>
        <begin position="1589"/>
        <end position="1604"/>
    </location>
</feature>
<dbReference type="InterPro" id="IPR035965">
    <property type="entry name" value="PAS-like_dom_sf"/>
</dbReference>
<dbReference type="Pfam" id="PF13426">
    <property type="entry name" value="PAS_9"/>
    <property type="match status" value="2"/>
</dbReference>
<feature type="compositionally biased region" description="Low complexity" evidence="7">
    <location>
        <begin position="2413"/>
        <end position="2426"/>
    </location>
</feature>
<protein>
    <recommendedName>
        <fullName evidence="9">PAS domain-containing protein</fullName>
    </recommendedName>
</protein>
<feature type="compositionally biased region" description="Gly residues" evidence="7">
    <location>
        <begin position="2070"/>
        <end position="2081"/>
    </location>
</feature>
<evidence type="ECO:0000313" key="11">
    <source>
        <dbReference type="Proteomes" id="UP000006906"/>
    </source>
</evidence>
<feature type="region of interest" description="Disordered" evidence="7">
    <location>
        <begin position="2241"/>
        <end position="2263"/>
    </location>
</feature>
<feature type="region of interest" description="Disordered" evidence="7">
    <location>
        <begin position="832"/>
        <end position="892"/>
    </location>
</feature>
<evidence type="ECO:0000256" key="7">
    <source>
        <dbReference type="SAM" id="MobiDB-lite"/>
    </source>
</evidence>
<feature type="transmembrane region" description="Helical" evidence="8">
    <location>
        <begin position="278"/>
        <end position="296"/>
    </location>
</feature>
<dbReference type="PANTHER" id="PTHR31600">
    <property type="entry name" value="TINY MACROCYSTS PROTEIN B-RELATED"/>
    <property type="match status" value="1"/>
</dbReference>
<keyword evidence="1" id="KW-0675">Receptor</keyword>
<feature type="compositionally biased region" description="Polar residues" evidence="7">
    <location>
        <begin position="1707"/>
        <end position="1719"/>
    </location>
</feature>
<gene>
    <name evidence="10" type="ORF">CHLRE_09g397000v5</name>
</gene>
<keyword evidence="8" id="KW-0812">Transmembrane</keyword>
<organism evidence="10 11">
    <name type="scientific">Chlamydomonas reinhardtii</name>
    <name type="common">Chlamydomonas smithii</name>
    <dbReference type="NCBI Taxonomy" id="3055"/>
    <lineage>
        <taxon>Eukaryota</taxon>
        <taxon>Viridiplantae</taxon>
        <taxon>Chlorophyta</taxon>
        <taxon>core chlorophytes</taxon>
        <taxon>Chlorophyceae</taxon>
        <taxon>CS clade</taxon>
        <taxon>Chlamydomonadales</taxon>
        <taxon>Chlamydomonadaceae</taxon>
        <taxon>Chlamydomonas</taxon>
    </lineage>
</organism>
<feature type="compositionally biased region" description="Gly residues" evidence="7">
    <location>
        <begin position="879"/>
        <end position="892"/>
    </location>
</feature>
<feature type="compositionally biased region" description="Polar residues" evidence="7">
    <location>
        <begin position="1675"/>
        <end position="1689"/>
    </location>
</feature>
<keyword evidence="6" id="KW-0067">ATP-binding</keyword>
<feature type="compositionally biased region" description="Low complexity" evidence="7">
    <location>
        <begin position="1635"/>
        <end position="1647"/>
    </location>
</feature>
<evidence type="ECO:0000256" key="5">
    <source>
        <dbReference type="ARBA" id="ARBA00022777"/>
    </source>
</evidence>
<feature type="transmembrane region" description="Helical" evidence="8">
    <location>
        <begin position="308"/>
        <end position="326"/>
    </location>
</feature>
<feature type="transmembrane region" description="Helical" evidence="8">
    <location>
        <begin position="3053"/>
        <end position="3079"/>
    </location>
</feature>
<evidence type="ECO:0000313" key="10">
    <source>
        <dbReference type="EMBL" id="PNW78448.1"/>
    </source>
</evidence>
<feature type="transmembrane region" description="Helical" evidence="8">
    <location>
        <begin position="157"/>
        <end position="181"/>
    </location>
</feature>
<dbReference type="CDD" id="cd00130">
    <property type="entry name" value="PAS"/>
    <property type="match status" value="2"/>
</dbReference>
<feature type="region of interest" description="Disordered" evidence="7">
    <location>
        <begin position="1032"/>
        <end position="1052"/>
    </location>
</feature>